<organism evidence="1 2">
    <name type="scientific">Segnochrobactrum spirostomi</name>
    <dbReference type="NCBI Taxonomy" id="2608987"/>
    <lineage>
        <taxon>Bacteria</taxon>
        <taxon>Pseudomonadati</taxon>
        <taxon>Pseudomonadota</taxon>
        <taxon>Alphaproteobacteria</taxon>
        <taxon>Hyphomicrobiales</taxon>
        <taxon>Segnochrobactraceae</taxon>
        <taxon>Segnochrobactrum</taxon>
    </lineage>
</organism>
<keyword evidence="2" id="KW-1185">Reference proteome</keyword>
<protein>
    <submittedName>
        <fullName evidence="1">DUF1036 domain-containing protein</fullName>
    </submittedName>
</protein>
<sequence>MISDDSGERGASFRRRIVPRSRVLSLALAIGIATTAPALADLRICNRTANAIGAAVGYKSSGAWTTEGWWNIQPNTCEVVSPGALNARYYYVYAVDNVSGGEWGGKAFMCTREKQFTIKGIEDCVARGYERTGFFEVDTGEQRNWTIQLTERPTSASPAPGAHGP</sequence>
<reference evidence="1 2" key="1">
    <citation type="submission" date="2019-09" db="EMBL/GenBank/DDBJ databases">
        <title>Segnochrobactrum spirostomi gen. nov., sp. nov., isolated from the ciliate Spirostomum cf. yagiui and description of a novel family, Segnochrobactraceae fam. nov. within the order Rhizobiales of the class Alphaproteobacteria.</title>
        <authorList>
            <person name="Akter S."/>
            <person name="Shazib S.U.A."/>
            <person name="Shin M.K."/>
        </authorList>
    </citation>
    <scope>NUCLEOTIDE SEQUENCE [LARGE SCALE GENOMIC DNA]</scope>
    <source>
        <strain evidence="1 2">Sp-1</strain>
    </source>
</reference>
<gene>
    <name evidence="1" type="ORF">F0357_09025</name>
</gene>
<dbReference type="AlphaFoldDB" id="A0A6A7Y160"/>
<comment type="caution">
    <text evidence="1">The sequence shown here is derived from an EMBL/GenBank/DDBJ whole genome shotgun (WGS) entry which is preliminary data.</text>
</comment>
<dbReference type="EMBL" id="VWNA01000001">
    <property type="protein sequence ID" value="MQT12790.1"/>
    <property type="molecule type" value="Genomic_DNA"/>
</dbReference>
<dbReference type="Pfam" id="PF06282">
    <property type="entry name" value="DUF1036"/>
    <property type="match status" value="1"/>
</dbReference>
<dbReference type="Proteomes" id="UP000332515">
    <property type="component" value="Unassembled WGS sequence"/>
</dbReference>
<dbReference type="InterPro" id="IPR009380">
    <property type="entry name" value="DUF1036"/>
</dbReference>
<accession>A0A6A7Y160</accession>
<name>A0A6A7Y160_9HYPH</name>
<evidence type="ECO:0000313" key="1">
    <source>
        <dbReference type="EMBL" id="MQT12790.1"/>
    </source>
</evidence>
<proteinExistence type="predicted"/>
<evidence type="ECO:0000313" key="2">
    <source>
        <dbReference type="Proteomes" id="UP000332515"/>
    </source>
</evidence>